<dbReference type="PANTHER" id="PTHR11571">
    <property type="entry name" value="GLUTATHIONE S-TRANSFERASE"/>
    <property type="match status" value="1"/>
</dbReference>
<dbReference type="InterPro" id="IPR050213">
    <property type="entry name" value="GST_superfamily"/>
</dbReference>
<sequence>MALKLSYFDIRGLAEPVRLLLVDKQVAFEDHRIARDQWAEIKPKMVNPSKEFELKKLKNFQIFGQVPCLLSGDEELVQSGAILRHLGRVHGLNGNNETETTFIDMFYEGIRDLHNKYAQMIYGNYENGKDAYIKDTLPGELARLEKLFRTYKNGEHYVAGDKESYADYVLFEELDIHLILSPTALDATPVLKKFHERFAERPNIKAYLNKRAAINPPVNGNGKQ</sequence>
<dbReference type="FunFam" id="1.20.1050.10:FF:000020">
    <property type="entry name" value="Glutathione S-transferase P 1"/>
    <property type="match status" value="1"/>
</dbReference>
<proteinExistence type="inferred from homology"/>
<dbReference type="SFLD" id="SFLDG01205">
    <property type="entry name" value="AMPS.1"/>
    <property type="match status" value="1"/>
</dbReference>
<dbReference type="Pfam" id="PF14497">
    <property type="entry name" value="GST_C_3"/>
    <property type="match status" value="1"/>
</dbReference>
<evidence type="ECO:0000256" key="1">
    <source>
        <dbReference type="ARBA" id="ARBA00007297"/>
    </source>
</evidence>
<dbReference type="SUPFAM" id="SSF47616">
    <property type="entry name" value="GST C-terminal domain-like"/>
    <property type="match status" value="1"/>
</dbReference>
<dbReference type="EMBL" id="CP090893">
    <property type="protein sequence ID" value="ULU02345.1"/>
    <property type="molecule type" value="Genomic_DNA"/>
</dbReference>
<dbReference type="Gene3D" id="3.40.30.10">
    <property type="entry name" value="Glutaredoxin"/>
    <property type="match status" value="1"/>
</dbReference>
<comment type="function">
    <text evidence="4">Conjugation of reduced glutathione to a wide number of exogenous and endogenous hydrophobic electrophiles.</text>
</comment>
<dbReference type="EC" id="2.5.1.18" evidence="4"/>
<dbReference type="InterPro" id="IPR036282">
    <property type="entry name" value="Glutathione-S-Trfase_C_sf"/>
</dbReference>
<evidence type="ECO:0000259" key="5">
    <source>
        <dbReference type="PROSITE" id="PS50404"/>
    </source>
</evidence>
<accession>A0AAE9DEL3</accession>
<keyword evidence="3 4" id="KW-0808">Transferase</keyword>
<gene>
    <name evidence="7" type="ORF">L3Y34_002133</name>
</gene>
<evidence type="ECO:0000256" key="2">
    <source>
        <dbReference type="ARBA" id="ARBA00011738"/>
    </source>
</evidence>
<dbReference type="InterPro" id="IPR004046">
    <property type="entry name" value="GST_C"/>
</dbReference>
<protein>
    <recommendedName>
        <fullName evidence="4">Glutathione S-transferase</fullName>
        <ecNumber evidence="4">2.5.1.18</ecNumber>
    </recommendedName>
    <alternativeName>
        <fullName evidence="4">GST class-pi</fullName>
    </alternativeName>
</protein>
<dbReference type="PROSITE" id="PS50404">
    <property type="entry name" value="GST_NTER"/>
    <property type="match status" value="1"/>
</dbReference>
<dbReference type="GO" id="GO:0004364">
    <property type="term" value="F:glutathione transferase activity"/>
    <property type="evidence" value="ECO:0007669"/>
    <property type="project" value="UniProtKB-UniRule"/>
</dbReference>
<dbReference type="InterPro" id="IPR003082">
    <property type="entry name" value="GST_pi"/>
</dbReference>
<dbReference type="Gene3D" id="1.20.1050.10">
    <property type="match status" value="1"/>
</dbReference>
<dbReference type="SUPFAM" id="SSF52833">
    <property type="entry name" value="Thioredoxin-like"/>
    <property type="match status" value="1"/>
</dbReference>
<evidence type="ECO:0000259" key="6">
    <source>
        <dbReference type="PROSITE" id="PS50405"/>
    </source>
</evidence>
<name>A0AAE9DEL3_CAEBR</name>
<comment type="catalytic activity">
    <reaction evidence="4">
        <text>RX + glutathione = an S-substituted glutathione + a halide anion + H(+)</text>
        <dbReference type="Rhea" id="RHEA:16437"/>
        <dbReference type="ChEBI" id="CHEBI:15378"/>
        <dbReference type="ChEBI" id="CHEBI:16042"/>
        <dbReference type="ChEBI" id="CHEBI:17792"/>
        <dbReference type="ChEBI" id="CHEBI:57925"/>
        <dbReference type="ChEBI" id="CHEBI:90779"/>
        <dbReference type="EC" id="2.5.1.18"/>
    </reaction>
</comment>
<dbReference type="Pfam" id="PF02798">
    <property type="entry name" value="GST_N"/>
    <property type="match status" value="1"/>
</dbReference>
<dbReference type="PROSITE" id="PS50405">
    <property type="entry name" value="GST_CTER"/>
    <property type="match status" value="1"/>
</dbReference>
<dbReference type="GO" id="GO:0006749">
    <property type="term" value="P:glutathione metabolic process"/>
    <property type="evidence" value="ECO:0007669"/>
    <property type="project" value="UniProtKB-UniRule"/>
</dbReference>
<feature type="domain" description="GST C-terminal" evidence="6">
    <location>
        <begin position="96"/>
        <end position="218"/>
    </location>
</feature>
<evidence type="ECO:0000256" key="4">
    <source>
        <dbReference type="RuleBase" id="RU368105"/>
    </source>
</evidence>
<reference evidence="7 8" key="1">
    <citation type="submission" date="2022-05" db="EMBL/GenBank/DDBJ databases">
        <title>Chromosome-level reference genomes for two strains of Caenorhabditis briggsae: an improved platform for comparative genomics.</title>
        <authorList>
            <person name="Stevens L."/>
            <person name="Andersen E.C."/>
        </authorList>
    </citation>
    <scope>NUCLEOTIDE SEQUENCE [LARGE SCALE GENOMIC DNA]</scope>
    <source>
        <strain evidence="7">QX1410_ONT</strain>
        <tissue evidence="7">Whole-organism</tissue>
    </source>
</reference>
<feature type="domain" description="GST N-terminal" evidence="5">
    <location>
        <begin position="1"/>
        <end position="94"/>
    </location>
</feature>
<dbReference type="InterPro" id="IPR010987">
    <property type="entry name" value="Glutathione-S-Trfase_C-like"/>
</dbReference>
<organism evidence="7 8">
    <name type="scientific">Caenorhabditis briggsae</name>
    <dbReference type="NCBI Taxonomy" id="6238"/>
    <lineage>
        <taxon>Eukaryota</taxon>
        <taxon>Metazoa</taxon>
        <taxon>Ecdysozoa</taxon>
        <taxon>Nematoda</taxon>
        <taxon>Chromadorea</taxon>
        <taxon>Rhabditida</taxon>
        <taxon>Rhabditina</taxon>
        <taxon>Rhabditomorpha</taxon>
        <taxon>Rhabditoidea</taxon>
        <taxon>Rhabditidae</taxon>
        <taxon>Peloderinae</taxon>
        <taxon>Caenorhabditis</taxon>
    </lineage>
</organism>
<dbReference type="SFLD" id="SFLDG00363">
    <property type="entry name" value="AMPS_(cytGST):_Alpha-__Mu-__Pi"/>
    <property type="match status" value="1"/>
</dbReference>
<dbReference type="CDD" id="cd03210">
    <property type="entry name" value="GST_C_Pi"/>
    <property type="match status" value="1"/>
</dbReference>
<dbReference type="Proteomes" id="UP000827892">
    <property type="component" value="Chromosome III"/>
</dbReference>
<dbReference type="SFLD" id="SFLDS00019">
    <property type="entry name" value="Glutathione_Transferase_(cytos"/>
    <property type="match status" value="1"/>
</dbReference>
<evidence type="ECO:0000313" key="7">
    <source>
        <dbReference type="EMBL" id="ULU02345.1"/>
    </source>
</evidence>
<dbReference type="InterPro" id="IPR004045">
    <property type="entry name" value="Glutathione_S-Trfase_N"/>
</dbReference>
<dbReference type="InterPro" id="IPR036249">
    <property type="entry name" value="Thioredoxin-like_sf"/>
</dbReference>
<dbReference type="PANTHER" id="PTHR11571:SF141">
    <property type="entry name" value="GLUTATHIONE S-TRANSFERASE"/>
    <property type="match status" value="1"/>
</dbReference>
<evidence type="ECO:0000313" key="8">
    <source>
        <dbReference type="Proteomes" id="UP000827892"/>
    </source>
</evidence>
<dbReference type="PRINTS" id="PR01268">
    <property type="entry name" value="GSTRNSFRASEP"/>
</dbReference>
<dbReference type="AlphaFoldDB" id="A0AAE9DEL3"/>
<comment type="subunit">
    <text evidence="2 4">Homodimer.</text>
</comment>
<evidence type="ECO:0000256" key="3">
    <source>
        <dbReference type="ARBA" id="ARBA00022679"/>
    </source>
</evidence>
<dbReference type="InterPro" id="IPR040079">
    <property type="entry name" value="Glutathione_S-Trfase"/>
</dbReference>
<comment type="similarity">
    <text evidence="1 4">Belongs to the GST superfamily. Pi family.</text>
</comment>